<dbReference type="AlphaFoldDB" id="X1EAF1"/>
<organism evidence="1">
    <name type="scientific">marine sediment metagenome</name>
    <dbReference type="NCBI Taxonomy" id="412755"/>
    <lineage>
        <taxon>unclassified sequences</taxon>
        <taxon>metagenomes</taxon>
        <taxon>ecological metagenomes</taxon>
    </lineage>
</organism>
<dbReference type="EMBL" id="BART01031785">
    <property type="protein sequence ID" value="GAH17350.1"/>
    <property type="molecule type" value="Genomic_DNA"/>
</dbReference>
<proteinExistence type="predicted"/>
<sequence>MTEPVTNRMIFLSYTDLITQVQNRTAIGMNKTVEYVQQLKNGKGEPLYIIV</sequence>
<name>X1EAF1_9ZZZZ</name>
<protein>
    <submittedName>
        <fullName evidence="1">Uncharacterized protein</fullName>
    </submittedName>
</protein>
<comment type="caution">
    <text evidence="1">The sequence shown here is derived from an EMBL/GenBank/DDBJ whole genome shotgun (WGS) entry which is preliminary data.</text>
</comment>
<accession>X1EAF1</accession>
<reference evidence="1" key="1">
    <citation type="journal article" date="2014" name="Front. Microbiol.">
        <title>High frequency of phylogenetically diverse reductive dehalogenase-homologous genes in deep subseafloor sedimentary metagenomes.</title>
        <authorList>
            <person name="Kawai M."/>
            <person name="Futagami T."/>
            <person name="Toyoda A."/>
            <person name="Takaki Y."/>
            <person name="Nishi S."/>
            <person name="Hori S."/>
            <person name="Arai W."/>
            <person name="Tsubouchi T."/>
            <person name="Morono Y."/>
            <person name="Uchiyama I."/>
            <person name="Ito T."/>
            <person name="Fujiyama A."/>
            <person name="Inagaki F."/>
            <person name="Takami H."/>
        </authorList>
    </citation>
    <scope>NUCLEOTIDE SEQUENCE</scope>
    <source>
        <strain evidence="1">Expedition CK06-06</strain>
    </source>
</reference>
<evidence type="ECO:0000313" key="1">
    <source>
        <dbReference type="EMBL" id="GAH17350.1"/>
    </source>
</evidence>
<gene>
    <name evidence="1" type="ORF">S01H4_55128</name>
</gene>